<keyword evidence="5" id="KW-1185">Reference proteome</keyword>
<dbReference type="Gene3D" id="2.120.10.80">
    <property type="entry name" value="Kelch-type beta propeller"/>
    <property type="match status" value="1"/>
</dbReference>
<dbReference type="OrthoDB" id="6482909at2759"/>
<evidence type="ECO:0000256" key="3">
    <source>
        <dbReference type="SAM" id="MobiDB-lite"/>
    </source>
</evidence>
<evidence type="ECO:0000313" key="5">
    <source>
        <dbReference type="Proteomes" id="UP000265618"/>
    </source>
</evidence>
<dbReference type="InterPro" id="IPR015915">
    <property type="entry name" value="Kelch-typ_b-propeller"/>
</dbReference>
<keyword evidence="1" id="KW-0880">Kelch repeat</keyword>
<feature type="non-terminal residue" evidence="4">
    <location>
        <position position="1"/>
    </location>
</feature>
<dbReference type="PANTHER" id="PTHR46093:SF18">
    <property type="entry name" value="FIBRONECTIN TYPE-III DOMAIN-CONTAINING PROTEIN"/>
    <property type="match status" value="1"/>
</dbReference>
<dbReference type="EMBL" id="BDIP01010918">
    <property type="protein sequence ID" value="GIQ92915.1"/>
    <property type="molecule type" value="Genomic_DNA"/>
</dbReference>
<name>A0A9K3DDA0_9EUKA</name>
<feature type="region of interest" description="Disordered" evidence="3">
    <location>
        <begin position="63"/>
        <end position="82"/>
    </location>
</feature>
<reference evidence="4 5" key="1">
    <citation type="journal article" date="2018" name="PLoS ONE">
        <title>The draft genome of Kipferlia bialata reveals reductive genome evolution in fornicate parasites.</title>
        <authorList>
            <person name="Tanifuji G."/>
            <person name="Takabayashi S."/>
            <person name="Kume K."/>
            <person name="Takagi M."/>
            <person name="Nakayama T."/>
            <person name="Kamikawa R."/>
            <person name="Inagaki Y."/>
            <person name="Hashimoto T."/>
        </authorList>
    </citation>
    <scope>NUCLEOTIDE SEQUENCE [LARGE SCALE GENOMIC DNA]</scope>
    <source>
        <strain evidence="4">NY0173</strain>
    </source>
</reference>
<dbReference type="AlphaFoldDB" id="A0A9K3DDA0"/>
<evidence type="ECO:0000313" key="4">
    <source>
        <dbReference type="EMBL" id="GIQ92915.1"/>
    </source>
</evidence>
<accession>A0A9K3DDA0</accession>
<dbReference type="Proteomes" id="UP000265618">
    <property type="component" value="Unassembled WGS sequence"/>
</dbReference>
<sequence>SPIRLGVDGYSSTMVDGDVYHFGGYLDPLSAEVEGEDSDSDDAPSATEGVWLNDLHVYHPQTKEWHTVPKPAEGDTTTPWPSARSEHIAFSLNGMLVIAGGEQKDSVQDNTWVYDPQV</sequence>
<keyword evidence="2" id="KW-0677">Repeat</keyword>
<organism evidence="4 5">
    <name type="scientific">Kipferlia bialata</name>
    <dbReference type="NCBI Taxonomy" id="797122"/>
    <lineage>
        <taxon>Eukaryota</taxon>
        <taxon>Metamonada</taxon>
        <taxon>Carpediemonas-like organisms</taxon>
        <taxon>Kipferlia</taxon>
    </lineage>
</organism>
<proteinExistence type="predicted"/>
<dbReference type="PANTHER" id="PTHR46093">
    <property type="entry name" value="ACYL-COA-BINDING DOMAIN-CONTAINING PROTEIN 5"/>
    <property type="match status" value="1"/>
</dbReference>
<evidence type="ECO:0000256" key="2">
    <source>
        <dbReference type="ARBA" id="ARBA00022737"/>
    </source>
</evidence>
<protein>
    <submittedName>
        <fullName evidence="4">Uncharacterized protein</fullName>
    </submittedName>
</protein>
<comment type="caution">
    <text evidence="4">The sequence shown here is derived from an EMBL/GenBank/DDBJ whole genome shotgun (WGS) entry which is preliminary data.</text>
</comment>
<dbReference type="SUPFAM" id="SSF117281">
    <property type="entry name" value="Kelch motif"/>
    <property type="match status" value="1"/>
</dbReference>
<gene>
    <name evidence="4" type="ORF">KIPB_016987</name>
</gene>
<evidence type="ECO:0000256" key="1">
    <source>
        <dbReference type="ARBA" id="ARBA00022441"/>
    </source>
</evidence>